<protein>
    <submittedName>
        <fullName evidence="3">R3H domain and coiled-coil containing 1 like</fullName>
    </submittedName>
</protein>
<evidence type="ECO:0000313" key="4">
    <source>
        <dbReference type="Proteomes" id="UP000008672"/>
    </source>
</evidence>
<feature type="compositionally biased region" description="Basic and acidic residues" evidence="2">
    <location>
        <begin position="35"/>
        <end position="44"/>
    </location>
</feature>
<dbReference type="PANTHER" id="PTHR21678">
    <property type="entry name" value="GROWTH INHIBITION AND DIFFERENTIATION RELATED PROTEIN 88"/>
    <property type="match status" value="1"/>
</dbReference>
<feature type="compositionally biased region" description="Basic and acidic residues" evidence="2">
    <location>
        <begin position="53"/>
        <end position="64"/>
    </location>
</feature>
<dbReference type="InterPro" id="IPR035979">
    <property type="entry name" value="RBD_domain_sf"/>
</dbReference>
<dbReference type="PANTHER" id="PTHR21678:SF7">
    <property type="entry name" value="COILED-COIL DOMAIN-CONTAINING PROTEIN R3HCC1L"/>
    <property type="match status" value="1"/>
</dbReference>
<dbReference type="GeneTree" id="ENSGT00530000063711"/>
<dbReference type="Proteomes" id="UP000008672">
    <property type="component" value="Unassembled WGS sequence"/>
</dbReference>
<dbReference type="FunCoup" id="H3AQX0">
    <property type="interactions" value="1496"/>
</dbReference>
<dbReference type="EMBL" id="AFYH01108963">
    <property type="status" value="NOT_ANNOTATED_CDS"/>
    <property type="molecule type" value="Genomic_DNA"/>
</dbReference>
<dbReference type="EMBL" id="AFYH01108962">
    <property type="status" value="NOT_ANNOTATED_CDS"/>
    <property type="molecule type" value="Genomic_DNA"/>
</dbReference>
<evidence type="ECO:0000313" key="3">
    <source>
        <dbReference type="Ensembl" id="ENSLACP00000012041.1"/>
    </source>
</evidence>
<dbReference type="EMBL" id="AFYH01108964">
    <property type="status" value="NOT_ANNOTATED_CDS"/>
    <property type="molecule type" value="Genomic_DNA"/>
</dbReference>
<reference evidence="3" key="3">
    <citation type="submission" date="2025-09" db="UniProtKB">
        <authorList>
            <consortium name="Ensembl"/>
        </authorList>
    </citation>
    <scope>IDENTIFICATION</scope>
</reference>
<evidence type="ECO:0000256" key="1">
    <source>
        <dbReference type="SAM" id="Coils"/>
    </source>
</evidence>
<dbReference type="eggNOG" id="KOG4483">
    <property type="taxonomic scope" value="Eukaryota"/>
</dbReference>
<dbReference type="HOGENOM" id="CLU_070828_0_0_1"/>
<feature type="compositionally biased region" description="Polar residues" evidence="2">
    <location>
        <begin position="112"/>
        <end position="124"/>
    </location>
</feature>
<dbReference type="GO" id="GO:0003676">
    <property type="term" value="F:nucleic acid binding"/>
    <property type="evidence" value="ECO:0007669"/>
    <property type="project" value="InterPro"/>
</dbReference>
<feature type="region of interest" description="Disordered" evidence="2">
    <location>
        <begin position="1"/>
        <end position="147"/>
    </location>
</feature>
<dbReference type="EMBL" id="AFYH01108960">
    <property type="status" value="NOT_ANNOTATED_CDS"/>
    <property type="molecule type" value="Genomic_DNA"/>
</dbReference>
<feature type="compositionally biased region" description="Basic and acidic residues" evidence="2">
    <location>
        <begin position="14"/>
        <end position="24"/>
    </location>
</feature>
<name>H3AQX0_LATCH</name>
<dbReference type="SUPFAM" id="SSF54928">
    <property type="entry name" value="RNA-binding domain, RBD"/>
    <property type="match status" value="1"/>
</dbReference>
<proteinExistence type="predicted"/>
<dbReference type="Ensembl" id="ENSLACT00000012132.1">
    <property type="protein sequence ID" value="ENSLACP00000012041.1"/>
    <property type="gene ID" value="ENSLACG00000010599.1"/>
</dbReference>
<dbReference type="EMBL" id="AFYH01108961">
    <property type="status" value="NOT_ANNOTATED_CDS"/>
    <property type="molecule type" value="Genomic_DNA"/>
</dbReference>
<sequence>FRSKRGAVMEAESEPVKPRARRPDMALYVPKARRGPKEASSTKHGDRRRKPDKKQTSKLEKEGQSKIPLSQNPDTDTKPSGKEQACNPDTDTKPSGKEQACNTDTDTKPSSKEQASNTDTNTKPSGDCAAQTDGNVEASSTTEEQDDWDAMFTDDGECLEPHLLEETSLLMGKKASHSIQEPRFDYYNHQPVEPELDDSELAHVIEVYDFPTEFKTEDLLRAFSTYQQKGFDIKWVDDTHALAVFSSPFAARDALSCKHPMLKVRTLSQATRASKSIARRCSEFLLPTKARPETSTALAHRLVIGALGVRSKQTKEEREAERLKLQQARERKRLEAKQREDAWEGK</sequence>
<keyword evidence="1" id="KW-0175">Coiled coil</keyword>
<reference evidence="3" key="2">
    <citation type="submission" date="2025-08" db="UniProtKB">
        <authorList>
            <consortium name="Ensembl"/>
        </authorList>
    </citation>
    <scope>IDENTIFICATION</scope>
</reference>
<feature type="coiled-coil region" evidence="1">
    <location>
        <begin position="311"/>
        <end position="340"/>
    </location>
</feature>
<dbReference type="Gene3D" id="3.30.70.330">
    <property type="match status" value="1"/>
</dbReference>
<dbReference type="Bgee" id="ENSLACG00000010599">
    <property type="expression patterns" value="Expressed in chordate pharynx and 6 other cell types or tissues"/>
</dbReference>
<accession>H3AQX0</accession>
<dbReference type="InterPro" id="IPR039884">
    <property type="entry name" value="R3HC1/R3HCL"/>
</dbReference>
<organism evidence="3 4">
    <name type="scientific">Latimeria chalumnae</name>
    <name type="common">Coelacanth</name>
    <dbReference type="NCBI Taxonomy" id="7897"/>
    <lineage>
        <taxon>Eukaryota</taxon>
        <taxon>Metazoa</taxon>
        <taxon>Chordata</taxon>
        <taxon>Craniata</taxon>
        <taxon>Vertebrata</taxon>
        <taxon>Euteleostomi</taxon>
        <taxon>Coelacanthiformes</taxon>
        <taxon>Coelacanthidae</taxon>
        <taxon>Latimeria</taxon>
    </lineage>
</organism>
<dbReference type="CDD" id="cd12428">
    <property type="entry name" value="RRM_PARN"/>
    <property type="match status" value="1"/>
</dbReference>
<dbReference type="InParanoid" id="H3AQX0"/>
<evidence type="ECO:0000256" key="2">
    <source>
        <dbReference type="SAM" id="MobiDB-lite"/>
    </source>
</evidence>
<gene>
    <name evidence="3" type="primary">R3HCC1L</name>
</gene>
<dbReference type="AlphaFoldDB" id="H3AQX0"/>
<keyword evidence="4" id="KW-1185">Reference proteome</keyword>
<dbReference type="InterPro" id="IPR012677">
    <property type="entry name" value="Nucleotide-bd_a/b_plait_sf"/>
</dbReference>
<reference evidence="4" key="1">
    <citation type="submission" date="2011-08" db="EMBL/GenBank/DDBJ databases">
        <title>The draft genome of Latimeria chalumnae.</title>
        <authorList>
            <person name="Di Palma F."/>
            <person name="Alfoldi J."/>
            <person name="Johnson J."/>
            <person name="Berlin A."/>
            <person name="Gnerre S."/>
            <person name="Jaffe D."/>
            <person name="MacCallum I."/>
            <person name="Young S."/>
            <person name="Walker B.J."/>
            <person name="Lander E."/>
            <person name="Lindblad-Toh K."/>
        </authorList>
    </citation>
    <scope>NUCLEOTIDE SEQUENCE [LARGE SCALE GENOMIC DNA]</scope>
    <source>
        <strain evidence="4">Wild caught</strain>
    </source>
</reference>
<feature type="compositionally biased region" description="Polar residues" evidence="2">
    <location>
        <begin position="132"/>
        <end position="142"/>
    </location>
</feature>